<evidence type="ECO:0000256" key="3">
    <source>
        <dbReference type="ARBA" id="ARBA00022692"/>
    </source>
</evidence>
<comment type="caution">
    <text evidence="8">The sequence shown here is derived from an EMBL/GenBank/DDBJ whole genome shotgun (WGS) entry which is preliminary data.</text>
</comment>
<dbReference type="EMBL" id="BMHP01000007">
    <property type="protein sequence ID" value="GGD94467.1"/>
    <property type="molecule type" value="Genomic_DNA"/>
</dbReference>
<dbReference type="Proteomes" id="UP000612456">
    <property type="component" value="Unassembled WGS sequence"/>
</dbReference>
<feature type="transmembrane region" description="Helical" evidence="6">
    <location>
        <begin position="81"/>
        <end position="102"/>
    </location>
</feature>
<keyword evidence="9" id="KW-1185">Reference proteome</keyword>
<keyword evidence="5 6" id="KW-0472">Membrane</keyword>
<dbReference type="PANTHER" id="PTHR38459:SF1">
    <property type="entry name" value="PROPHAGE BACTOPRENOL-LINKED GLUCOSE TRANSLOCASE HOMOLOG"/>
    <property type="match status" value="1"/>
</dbReference>
<dbReference type="GO" id="GO:0005886">
    <property type="term" value="C:plasma membrane"/>
    <property type="evidence" value="ECO:0007669"/>
    <property type="project" value="TreeGrafter"/>
</dbReference>
<dbReference type="InterPro" id="IPR007267">
    <property type="entry name" value="GtrA_DPMS_TM"/>
</dbReference>
<dbReference type="Pfam" id="PF04138">
    <property type="entry name" value="GtrA_DPMS_TM"/>
    <property type="match status" value="1"/>
</dbReference>
<feature type="domain" description="GtrA/DPMS transmembrane" evidence="7">
    <location>
        <begin position="11"/>
        <end position="134"/>
    </location>
</feature>
<evidence type="ECO:0000313" key="8">
    <source>
        <dbReference type="EMBL" id="GGD94467.1"/>
    </source>
</evidence>
<evidence type="ECO:0000259" key="7">
    <source>
        <dbReference type="Pfam" id="PF04138"/>
    </source>
</evidence>
<keyword evidence="4 6" id="KW-1133">Transmembrane helix</keyword>
<feature type="transmembrane region" description="Helical" evidence="6">
    <location>
        <begin position="108"/>
        <end position="128"/>
    </location>
</feature>
<reference evidence="8" key="2">
    <citation type="submission" date="2020-09" db="EMBL/GenBank/DDBJ databases">
        <authorList>
            <person name="Sun Q."/>
            <person name="Zhou Y."/>
        </authorList>
    </citation>
    <scope>NUCLEOTIDE SEQUENCE</scope>
    <source>
        <strain evidence="8">CGMCC 1.15178</strain>
    </source>
</reference>
<accession>A0A916ZG39</accession>
<comment type="subcellular location">
    <subcellularLocation>
        <location evidence="1">Membrane</location>
        <topology evidence="1">Multi-pass membrane protein</topology>
    </subcellularLocation>
</comment>
<evidence type="ECO:0000256" key="5">
    <source>
        <dbReference type="ARBA" id="ARBA00023136"/>
    </source>
</evidence>
<dbReference type="AlphaFoldDB" id="A0A916ZG39"/>
<evidence type="ECO:0000256" key="6">
    <source>
        <dbReference type="SAM" id="Phobius"/>
    </source>
</evidence>
<sequence>MHTLLRHSIVKYAVVGLLGTALHFALLAALVEWAGVHPVVGSVLGFTVVLAVSYVLNKKWTFQDTGDVDRQSNRTAEYRQFIRYCMVSGSGLILNTLIMYGAVELVDLPYLLGQVIVTFVVPVQNYLFNRYWTFRRSGPA</sequence>
<feature type="transmembrane region" description="Helical" evidence="6">
    <location>
        <begin position="36"/>
        <end position="56"/>
    </location>
</feature>
<evidence type="ECO:0000256" key="1">
    <source>
        <dbReference type="ARBA" id="ARBA00004141"/>
    </source>
</evidence>
<dbReference type="PANTHER" id="PTHR38459">
    <property type="entry name" value="PROPHAGE BACTOPRENOL-LINKED GLUCOSE TRANSLOCASE HOMOLOG"/>
    <property type="match status" value="1"/>
</dbReference>
<dbReference type="InterPro" id="IPR051401">
    <property type="entry name" value="GtrA_CellWall_Glycosyl"/>
</dbReference>
<evidence type="ECO:0000256" key="4">
    <source>
        <dbReference type="ARBA" id="ARBA00022989"/>
    </source>
</evidence>
<proteinExistence type="inferred from homology"/>
<feature type="transmembrane region" description="Helical" evidence="6">
    <location>
        <begin position="12"/>
        <end position="30"/>
    </location>
</feature>
<keyword evidence="3 6" id="KW-0812">Transmembrane</keyword>
<dbReference type="GO" id="GO:0000271">
    <property type="term" value="P:polysaccharide biosynthetic process"/>
    <property type="evidence" value="ECO:0007669"/>
    <property type="project" value="InterPro"/>
</dbReference>
<reference evidence="8" key="1">
    <citation type="journal article" date="2014" name="Int. J. Syst. Evol. Microbiol.">
        <title>Complete genome sequence of Corynebacterium casei LMG S-19264T (=DSM 44701T), isolated from a smear-ripened cheese.</title>
        <authorList>
            <consortium name="US DOE Joint Genome Institute (JGI-PGF)"/>
            <person name="Walter F."/>
            <person name="Albersmeier A."/>
            <person name="Kalinowski J."/>
            <person name="Ruckert C."/>
        </authorList>
    </citation>
    <scope>NUCLEOTIDE SEQUENCE</scope>
    <source>
        <strain evidence="8">CGMCC 1.15178</strain>
    </source>
</reference>
<evidence type="ECO:0000313" key="9">
    <source>
        <dbReference type="Proteomes" id="UP000612456"/>
    </source>
</evidence>
<gene>
    <name evidence="8" type="ORF">GCM10010911_61430</name>
</gene>
<dbReference type="RefSeq" id="WP_188998281.1">
    <property type="nucleotide sequence ID" value="NZ_BMHP01000007.1"/>
</dbReference>
<comment type="similarity">
    <text evidence="2">Belongs to the GtrA family.</text>
</comment>
<protein>
    <submittedName>
        <fullName evidence="8">Cell wall teichoic acid glycosylation protein GtcA</fullName>
    </submittedName>
</protein>
<evidence type="ECO:0000256" key="2">
    <source>
        <dbReference type="ARBA" id="ARBA00009399"/>
    </source>
</evidence>
<name>A0A916ZG39_9BACL</name>
<organism evidence="8 9">
    <name type="scientific">Paenibacillus nasutitermitis</name>
    <dbReference type="NCBI Taxonomy" id="1652958"/>
    <lineage>
        <taxon>Bacteria</taxon>
        <taxon>Bacillati</taxon>
        <taxon>Bacillota</taxon>
        <taxon>Bacilli</taxon>
        <taxon>Bacillales</taxon>
        <taxon>Paenibacillaceae</taxon>
        <taxon>Paenibacillus</taxon>
    </lineage>
</organism>